<name>A0A6G1I115_9PEZI</name>
<dbReference type="EMBL" id="ML996692">
    <property type="protein sequence ID" value="KAF2401884.1"/>
    <property type="molecule type" value="Genomic_DNA"/>
</dbReference>
<keyword evidence="3 8" id="KW-0349">Heme</keyword>
<dbReference type="OrthoDB" id="6880011at2759"/>
<dbReference type="Pfam" id="PF06628">
    <property type="entry name" value="Catalase-rel"/>
    <property type="match status" value="1"/>
</dbReference>
<comment type="similarity">
    <text evidence="1">Belongs to the catalase family.</text>
</comment>
<evidence type="ECO:0000256" key="7">
    <source>
        <dbReference type="ARBA" id="ARBA00023324"/>
    </source>
</evidence>
<keyword evidence="6 8" id="KW-0408">Iron</keyword>
<evidence type="ECO:0000256" key="3">
    <source>
        <dbReference type="ARBA" id="ARBA00022617"/>
    </source>
</evidence>
<dbReference type="GO" id="GO:0046872">
    <property type="term" value="F:metal ion binding"/>
    <property type="evidence" value="ECO:0007669"/>
    <property type="project" value="UniProtKB-KW"/>
</dbReference>
<dbReference type="GO" id="GO:0020037">
    <property type="term" value="F:heme binding"/>
    <property type="evidence" value="ECO:0007669"/>
    <property type="project" value="InterPro"/>
</dbReference>
<feature type="binding site" description="axial binding residue" evidence="8">
    <location>
        <position position="255"/>
    </location>
    <ligand>
        <name>heme</name>
        <dbReference type="ChEBI" id="CHEBI:30413"/>
    </ligand>
    <ligandPart>
        <name>Fe</name>
        <dbReference type="ChEBI" id="CHEBI:18248"/>
    </ligandPart>
</feature>
<organism evidence="10 11">
    <name type="scientific">Trichodelitschia bisporula</name>
    <dbReference type="NCBI Taxonomy" id="703511"/>
    <lineage>
        <taxon>Eukaryota</taxon>
        <taxon>Fungi</taxon>
        <taxon>Dikarya</taxon>
        <taxon>Ascomycota</taxon>
        <taxon>Pezizomycotina</taxon>
        <taxon>Dothideomycetes</taxon>
        <taxon>Dothideomycetes incertae sedis</taxon>
        <taxon>Phaeotrichales</taxon>
        <taxon>Phaeotrichaceae</taxon>
        <taxon>Trichodelitschia</taxon>
    </lineage>
</organism>
<dbReference type="GO" id="GO:0005739">
    <property type="term" value="C:mitochondrion"/>
    <property type="evidence" value="ECO:0007669"/>
    <property type="project" value="TreeGrafter"/>
</dbReference>
<evidence type="ECO:0000256" key="2">
    <source>
        <dbReference type="ARBA" id="ARBA00022559"/>
    </source>
</evidence>
<feature type="non-terminal residue" evidence="10">
    <location>
        <position position="1"/>
    </location>
</feature>
<dbReference type="InterPro" id="IPR010582">
    <property type="entry name" value="Catalase_immune_responsive"/>
</dbReference>
<dbReference type="AlphaFoldDB" id="A0A6G1I115"/>
<dbReference type="Gene3D" id="2.40.180.10">
    <property type="entry name" value="Catalase core domain"/>
    <property type="match status" value="1"/>
</dbReference>
<dbReference type="InterPro" id="IPR018028">
    <property type="entry name" value="Catalase"/>
</dbReference>
<sequence>DTESKVLLRISTVAPERGGAETVRDVKGWGIKIFTSEGNQDFVFNSIPVFFVRDPIKFPSLNRSHKRDPATNAADAAMFWDFHTTHQEGIHTLMVLFTARGTPASLRQIHSYSGHTYKLTRPDGSFHYAKLTFRSKQGIRTLTAAEASTTAGTDPDFHARDMRAAIEGGDFPAWTLCAQAMTPAQAEAAAVNVSDMTHVWPQSEYPLQEQGSLELNRNPGNFFAEIEQAAFSPSIMVPGFAPSADPMLQVRVFAYPDAARYHLGANYQLLPSNRPVVPVYAPYQRDGFARTDGNYGGDPNYVGSALRAVKFAEPSAAGAGVGYEEWVGRVSEFATSVGEGDFVQPRAFWEVLKGTGQDRELVGNLVADLGRVGDGGIRKRAVEMFSRVDGELGGRVREGLRGKQESDQFESLNDIIRGRDR</sequence>
<feature type="domain" description="Catalase core" evidence="9">
    <location>
        <begin position="1"/>
        <end position="310"/>
    </location>
</feature>
<dbReference type="PANTHER" id="PTHR11465">
    <property type="entry name" value="CATALASE"/>
    <property type="match status" value="1"/>
</dbReference>
<gene>
    <name evidence="10" type="ORF">EJ06DRAFT_555511</name>
</gene>
<dbReference type="PIRSF" id="PIRSF038928">
    <property type="entry name" value="Catalase_clade1-3"/>
    <property type="match status" value="1"/>
</dbReference>
<dbReference type="SMART" id="SM01060">
    <property type="entry name" value="Catalase"/>
    <property type="match status" value="1"/>
</dbReference>
<accession>A0A6G1I115</accession>
<dbReference type="InterPro" id="IPR011614">
    <property type="entry name" value="Catalase_core"/>
</dbReference>
<keyword evidence="7" id="KW-0376">Hydrogen peroxide</keyword>
<evidence type="ECO:0000313" key="10">
    <source>
        <dbReference type="EMBL" id="KAF2401884.1"/>
    </source>
</evidence>
<keyword evidence="2" id="KW-0575">Peroxidase</keyword>
<keyword evidence="11" id="KW-1185">Reference proteome</keyword>
<dbReference type="InterPro" id="IPR020835">
    <property type="entry name" value="Catalase_sf"/>
</dbReference>
<evidence type="ECO:0000259" key="9">
    <source>
        <dbReference type="SMART" id="SM01060"/>
    </source>
</evidence>
<evidence type="ECO:0000256" key="8">
    <source>
        <dbReference type="PIRSR" id="PIRSR038928-2"/>
    </source>
</evidence>
<evidence type="ECO:0000256" key="6">
    <source>
        <dbReference type="ARBA" id="ARBA00023004"/>
    </source>
</evidence>
<evidence type="ECO:0000256" key="5">
    <source>
        <dbReference type="ARBA" id="ARBA00023002"/>
    </source>
</evidence>
<evidence type="ECO:0000256" key="4">
    <source>
        <dbReference type="ARBA" id="ARBA00022723"/>
    </source>
</evidence>
<keyword evidence="5" id="KW-0560">Oxidoreductase</keyword>
<dbReference type="GO" id="GO:0004096">
    <property type="term" value="F:catalase activity"/>
    <property type="evidence" value="ECO:0007669"/>
    <property type="project" value="UniProtKB-EC"/>
</dbReference>
<dbReference type="InterPro" id="IPR024711">
    <property type="entry name" value="Catalase_clade1/3"/>
</dbReference>
<dbReference type="GO" id="GO:0042744">
    <property type="term" value="P:hydrogen peroxide catabolic process"/>
    <property type="evidence" value="ECO:0007669"/>
    <property type="project" value="UniProtKB-KW"/>
</dbReference>
<reference evidence="10" key="1">
    <citation type="journal article" date="2020" name="Stud. Mycol.">
        <title>101 Dothideomycetes genomes: a test case for predicting lifestyles and emergence of pathogens.</title>
        <authorList>
            <person name="Haridas S."/>
            <person name="Albert R."/>
            <person name="Binder M."/>
            <person name="Bloem J."/>
            <person name="Labutti K."/>
            <person name="Salamov A."/>
            <person name="Andreopoulos B."/>
            <person name="Baker S."/>
            <person name="Barry K."/>
            <person name="Bills G."/>
            <person name="Bluhm B."/>
            <person name="Cannon C."/>
            <person name="Castanera R."/>
            <person name="Culley D."/>
            <person name="Daum C."/>
            <person name="Ezra D."/>
            <person name="Gonzalez J."/>
            <person name="Henrissat B."/>
            <person name="Kuo A."/>
            <person name="Liang C."/>
            <person name="Lipzen A."/>
            <person name="Lutzoni F."/>
            <person name="Magnuson J."/>
            <person name="Mondo S."/>
            <person name="Nolan M."/>
            <person name="Ohm R."/>
            <person name="Pangilinan J."/>
            <person name="Park H.-J."/>
            <person name="Ramirez L."/>
            <person name="Alfaro M."/>
            <person name="Sun H."/>
            <person name="Tritt A."/>
            <person name="Yoshinaga Y."/>
            <person name="Zwiers L.-H."/>
            <person name="Turgeon B."/>
            <person name="Goodwin S."/>
            <person name="Spatafora J."/>
            <person name="Crous P."/>
            <person name="Grigoriev I."/>
        </authorList>
    </citation>
    <scope>NUCLEOTIDE SEQUENCE</scope>
    <source>
        <strain evidence="10">CBS 262.69</strain>
    </source>
</reference>
<keyword evidence="4 8" id="KW-0479">Metal-binding</keyword>
<dbReference type="PROSITE" id="PS51402">
    <property type="entry name" value="CATALASE_3"/>
    <property type="match status" value="1"/>
</dbReference>
<dbReference type="SUPFAM" id="SSF56634">
    <property type="entry name" value="Heme-dependent catalase-like"/>
    <property type="match status" value="1"/>
</dbReference>
<dbReference type="GO" id="GO:0005777">
    <property type="term" value="C:peroxisome"/>
    <property type="evidence" value="ECO:0007669"/>
    <property type="project" value="TreeGrafter"/>
</dbReference>
<comment type="cofactor">
    <cofactor evidence="8">
        <name>heme</name>
        <dbReference type="ChEBI" id="CHEBI:30413"/>
    </cofactor>
</comment>
<dbReference type="GO" id="GO:0042542">
    <property type="term" value="P:response to hydrogen peroxide"/>
    <property type="evidence" value="ECO:0007669"/>
    <property type="project" value="TreeGrafter"/>
</dbReference>
<evidence type="ECO:0000256" key="1">
    <source>
        <dbReference type="ARBA" id="ARBA00005329"/>
    </source>
</evidence>
<protein>
    <submittedName>
        <fullName evidence="10">Heme-dependent catalase</fullName>
    </submittedName>
</protein>
<proteinExistence type="inferred from homology"/>
<evidence type="ECO:0000313" key="11">
    <source>
        <dbReference type="Proteomes" id="UP000799640"/>
    </source>
</evidence>
<dbReference type="PRINTS" id="PR00067">
    <property type="entry name" value="CATALASE"/>
</dbReference>
<dbReference type="Pfam" id="PF00199">
    <property type="entry name" value="Catalase"/>
    <property type="match status" value="1"/>
</dbReference>
<dbReference type="PANTHER" id="PTHR11465:SF26">
    <property type="entry name" value="CATALASE 2"/>
    <property type="match status" value="1"/>
</dbReference>
<dbReference type="Proteomes" id="UP000799640">
    <property type="component" value="Unassembled WGS sequence"/>
</dbReference>